<gene>
    <name evidence="2" type="ORF">HB943_10265</name>
</gene>
<accession>A0A841Z8N7</accession>
<proteinExistence type="predicted"/>
<sequence length="517" mass="60319">MHWINELRKVGVAMIEVHSLKDFNKAIQTYAKKNGTMFRGQGANYPSITASLARDQGYLENESCLYKEVMDLKKDEFIELITDIQRLAKLQHYGVPTRLIDVTSDGITALFFAVEDVGDDDGYVYIYSQTSHNLNSREVRLLSLLAFLKEYDLLEIRQGYESQFGETISDKEILEIAQQDIFVEYSDVLQSVNPRMYNQKGAFVICGNVVRGDKIQLELKTMDDIVSEGIIKIPSEYKGVLKHELDVYGVNETFIYPELPSVASYVREKYKHKNFSSDGTYTILDEHDVSTASAKRISFSIILNHPLGINEIKSVAKELLSRYQKNYEVVWVYIAKNSEDYIMVNWILIGQWIDESLLEKPRAISQMDDEGYHWKYTDDYSVLGDYYSDNHFEENELLFEKYQEKYKQVLPIYVDLIEAFENKEFDSFKRRCSIQKSEINQIFSEIGDFGHSKNPDLDKFFHKYVELFSLLGNIPLYAEYEDTNQVAWEYMINECFQDVKLIIEQIELTIIAQRNFY</sequence>
<dbReference type="RefSeq" id="WP_185426233.1">
    <property type="nucleotide sequence ID" value="NZ_JAARRL010000015.1"/>
</dbReference>
<evidence type="ECO:0000313" key="2">
    <source>
        <dbReference type="EMBL" id="MBC1500992.1"/>
    </source>
</evidence>
<comment type="caution">
    <text evidence="2">The sequence shown here is derived from an EMBL/GenBank/DDBJ whole genome shotgun (WGS) entry which is preliminary data.</text>
</comment>
<dbReference type="AlphaFoldDB" id="A0A841Z8N7"/>
<protein>
    <submittedName>
        <fullName evidence="2">FRG domain-containing protein</fullName>
    </submittedName>
</protein>
<evidence type="ECO:0000259" key="1">
    <source>
        <dbReference type="SMART" id="SM00901"/>
    </source>
</evidence>
<dbReference type="Proteomes" id="UP000564536">
    <property type="component" value="Unassembled WGS sequence"/>
</dbReference>
<feature type="domain" description="FRG" evidence="1">
    <location>
        <begin position="32"/>
        <end position="125"/>
    </location>
</feature>
<dbReference type="EMBL" id="JAARRL010000015">
    <property type="protein sequence ID" value="MBC1500992.1"/>
    <property type="molecule type" value="Genomic_DNA"/>
</dbReference>
<name>A0A841Z8N7_9LIST</name>
<evidence type="ECO:0000313" key="3">
    <source>
        <dbReference type="Proteomes" id="UP000564536"/>
    </source>
</evidence>
<organism evidence="2 3">
    <name type="scientific">Listeria weihenstephanensis</name>
    <dbReference type="NCBI Taxonomy" id="1006155"/>
    <lineage>
        <taxon>Bacteria</taxon>
        <taxon>Bacillati</taxon>
        <taxon>Bacillota</taxon>
        <taxon>Bacilli</taxon>
        <taxon>Bacillales</taxon>
        <taxon>Listeriaceae</taxon>
        <taxon>Listeria</taxon>
    </lineage>
</organism>
<dbReference type="SMART" id="SM00901">
    <property type="entry name" value="FRG"/>
    <property type="match status" value="1"/>
</dbReference>
<dbReference type="Pfam" id="PF08867">
    <property type="entry name" value="FRG"/>
    <property type="match status" value="1"/>
</dbReference>
<reference evidence="2 3" key="1">
    <citation type="submission" date="2020-03" db="EMBL/GenBank/DDBJ databases">
        <title>Soil Listeria distribution.</title>
        <authorList>
            <person name="Liao J."/>
            <person name="Wiedmann M."/>
        </authorList>
    </citation>
    <scope>NUCLEOTIDE SEQUENCE [LARGE SCALE GENOMIC DNA]</scope>
    <source>
        <strain evidence="2 3">FSL L7-1523</strain>
    </source>
</reference>
<dbReference type="InterPro" id="IPR014966">
    <property type="entry name" value="FRG-dom"/>
</dbReference>